<dbReference type="InterPro" id="IPR016161">
    <property type="entry name" value="Ald_DH/histidinol_DH"/>
</dbReference>
<accession>A0A381MZ90</accession>
<dbReference type="PANTHER" id="PTHR43353:SF3">
    <property type="entry name" value="ALDEHYDE DEHYDROGENASE-RELATED"/>
    <property type="match status" value="1"/>
</dbReference>
<dbReference type="InterPro" id="IPR016162">
    <property type="entry name" value="Ald_DH_N"/>
</dbReference>
<dbReference type="InterPro" id="IPR016163">
    <property type="entry name" value="Ald_DH_C"/>
</dbReference>
<dbReference type="Gene3D" id="3.40.605.10">
    <property type="entry name" value="Aldehyde Dehydrogenase, Chain A, domain 1"/>
    <property type="match status" value="1"/>
</dbReference>
<keyword evidence="1" id="KW-0560">Oxidoreductase</keyword>
<dbReference type="InterPro" id="IPR015590">
    <property type="entry name" value="Aldehyde_DH_dom"/>
</dbReference>
<dbReference type="GO" id="GO:0016620">
    <property type="term" value="F:oxidoreductase activity, acting on the aldehyde or oxo group of donors, NAD or NADP as acceptor"/>
    <property type="evidence" value="ECO:0007669"/>
    <property type="project" value="InterPro"/>
</dbReference>
<dbReference type="InterPro" id="IPR050740">
    <property type="entry name" value="Aldehyde_DH_Superfamily"/>
</dbReference>
<gene>
    <name evidence="3" type="ORF">METZ01_LOCUS516</name>
</gene>
<dbReference type="EMBL" id="UINC01000028">
    <property type="protein sequence ID" value="SUZ47662.1"/>
    <property type="molecule type" value="Genomic_DNA"/>
</dbReference>
<name>A0A381MZ90_9ZZZZ</name>
<dbReference type="SUPFAM" id="SSF53720">
    <property type="entry name" value="ALDH-like"/>
    <property type="match status" value="1"/>
</dbReference>
<organism evidence="3">
    <name type="scientific">marine metagenome</name>
    <dbReference type="NCBI Taxonomy" id="408172"/>
    <lineage>
        <taxon>unclassified sequences</taxon>
        <taxon>metagenomes</taxon>
        <taxon>ecological metagenomes</taxon>
    </lineage>
</organism>
<dbReference type="AlphaFoldDB" id="A0A381MZ90"/>
<evidence type="ECO:0000259" key="2">
    <source>
        <dbReference type="Pfam" id="PF00171"/>
    </source>
</evidence>
<evidence type="ECO:0000256" key="1">
    <source>
        <dbReference type="ARBA" id="ARBA00023002"/>
    </source>
</evidence>
<feature type="non-terminal residue" evidence="3">
    <location>
        <position position="1"/>
    </location>
</feature>
<evidence type="ECO:0000313" key="3">
    <source>
        <dbReference type="EMBL" id="SUZ47662.1"/>
    </source>
</evidence>
<proteinExistence type="predicted"/>
<dbReference type="Gene3D" id="3.40.309.10">
    <property type="entry name" value="Aldehyde Dehydrogenase, Chain A, domain 2"/>
    <property type="match status" value="1"/>
</dbReference>
<dbReference type="Pfam" id="PF00171">
    <property type="entry name" value="Aldedh"/>
    <property type="match status" value="1"/>
</dbReference>
<reference evidence="3" key="1">
    <citation type="submission" date="2018-05" db="EMBL/GenBank/DDBJ databases">
        <authorList>
            <person name="Lanie J.A."/>
            <person name="Ng W.-L."/>
            <person name="Kazmierczak K.M."/>
            <person name="Andrzejewski T.M."/>
            <person name="Davidsen T.M."/>
            <person name="Wayne K.J."/>
            <person name="Tettelin H."/>
            <person name="Glass J.I."/>
            <person name="Rusch D."/>
            <person name="Podicherti R."/>
            <person name="Tsui H.-C.T."/>
            <person name="Winkler M.E."/>
        </authorList>
    </citation>
    <scope>NUCLEOTIDE SEQUENCE</scope>
</reference>
<sequence>VISKEVNVPDNERVLIGGEWRGADATEAFRSINPGTGETLEWSYPVSRRADIDVALEAGSVAASELLHTPVDKIADFLEHYACLIGENSSELSQVANLETALPVSPRFVEIELPRTIDQLRQAATAVRDRGWTMPTIDTATNIRSMHGPLGAPVAVFGPNNFPFAYNALAGGDFAAAIAVRSPVIAKAHPSHPRTSQLLAEVAFQAIQDTGLPPATLQMVYHMAPEDGFYLVSHSLIGATGYTGSRRAGLALKAAADAAGKPIYLEMSSVNPVFILPGALRERGEEIVGELHASAMVATGQFCTNPGVVVLQAGDATEQFIAAMRRRFEAADAGVLLGPGGVRVVGDAVRSMQSSGAELVTGGAPIKGGACRFQNTLLQASGEDFLADPEGLQEEAFGNANLFVVATDDDELEQIAGRFAGNLTGCLYTHSDGDDDLLYDRIAPHLRRRVGRLLNDKMPTGVLVVPSMNHGGPYPATGHPGFTAVGIPASLLRFSMLQCYDGVREHRLPIELRDENPTGNLWRRIDGAWTQTDVMAPGAS</sequence>
<feature type="domain" description="Aldehyde dehydrogenase" evidence="2">
    <location>
        <begin position="20"/>
        <end position="431"/>
    </location>
</feature>
<protein>
    <recommendedName>
        <fullName evidence="2">Aldehyde dehydrogenase domain-containing protein</fullName>
    </recommendedName>
</protein>
<dbReference type="PANTHER" id="PTHR43353">
    <property type="entry name" value="SUCCINATE-SEMIALDEHYDE DEHYDROGENASE, MITOCHONDRIAL"/>
    <property type="match status" value="1"/>
</dbReference>